<evidence type="ECO:0000313" key="4">
    <source>
        <dbReference type="EMBL" id="SDO26260.1"/>
    </source>
</evidence>
<dbReference type="AlphaFoldDB" id="A0A1H0I512"/>
<feature type="region of interest" description="Disordered" evidence="1">
    <location>
        <begin position="23"/>
        <end position="77"/>
    </location>
</feature>
<accession>A0A1H0I512</accession>
<dbReference type="InterPro" id="IPR018911">
    <property type="entry name" value="Gmad2_Ig-like_dom"/>
</dbReference>
<feature type="signal peptide" evidence="2">
    <location>
        <begin position="1"/>
        <end position="23"/>
    </location>
</feature>
<evidence type="ECO:0000256" key="2">
    <source>
        <dbReference type="SAM" id="SignalP"/>
    </source>
</evidence>
<evidence type="ECO:0000259" key="3">
    <source>
        <dbReference type="Pfam" id="PF10648"/>
    </source>
</evidence>
<proteinExistence type="predicted"/>
<dbReference type="Pfam" id="PF10648">
    <property type="entry name" value="Gmad2"/>
    <property type="match status" value="1"/>
</dbReference>
<feature type="domain" description="Bacterial spore germination immunoglobulin-like" evidence="3">
    <location>
        <begin position="214"/>
        <end position="297"/>
    </location>
</feature>
<evidence type="ECO:0000313" key="5">
    <source>
        <dbReference type="Proteomes" id="UP000199004"/>
    </source>
</evidence>
<dbReference type="PROSITE" id="PS51257">
    <property type="entry name" value="PROKAR_LIPOPROTEIN"/>
    <property type="match status" value="1"/>
</dbReference>
<dbReference type="RefSeq" id="WP_091026266.1">
    <property type="nucleotide sequence ID" value="NZ_BKAE01000009.1"/>
</dbReference>
<feature type="compositionally biased region" description="Low complexity" evidence="1">
    <location>
        <begin position="33"/>
        <end position="74"/>
    </location>
</feature>
<feature type="chain" id="PRO_5039704452" evidence="2">
    <location>
        <begin position="24"/>
        <end position="311"/>
    </location>
</feature>
<evidence type="ECO:0000256" key="1">
    <source>
        <dbReference type="SAM" id="MobiDB-lite"/>
    </source>
</evidence>
<name>A0A1H0I512_9ACTN</name>
<dbReference type="EMBL" id="FNIC01000007">
    <property type="protein sequence ID" value="SDO26260.1"/>
    <property type="molecule type" value="Genomic_DNA"/>
</dbReference>
<keyword evidence="2" id="KW-0732">Signal</keyword>
<organism evidence="4 5">
    <name type="scientific">Nocardioides szechwanensis</name>
    <dbReference type="NCBI Taxonomy" id="1005944"/>
    <lineage>
        <taxon>Bacteria</taxon>
        <taxon>Bacillati</taxon>
        <taxon>Actinomycetota</taxon>
        <taxon>Actinomycetes</taxon>
        <taxon>Propionibacteriales</taxon>
        <taxon>Nocardioidaceae</taxon>
        <taxon>Nocardioides</taxon>
    </lineage>
</organism>
<dbReference type="Proteomes" id="UP000199004">
    <property type="component" value="Unassembled WGS sequence"/>
</dbReference>
<keyword evidence="5" id="KW-1185">Reference proteome</keyword>
<gene>
    <name evidence="4" type="ORF">SAMN05192576_3679</name>
</gene>
<feature type="region of interest" description="Disordered" evidence="1">
    <location>
        <begin position="290"/>
        <end position="311"/>
    </location>
</feature>
<reference evidence="4 5" key="1">
    <citation type="submission" date="2016-10" db="EMBL/GenBank/DDBJ databases">
        <authorList>
            <person name="de Groot N.N."/>
        </authorList>
    </citation>
    <scope>NUCLEOTIDE SEQUENCE [LARGE SCALE GENOMIC DNA]</scope>
    <source>
        <strain evidence="4 5">CGMCC 1.11147</strain>
    </source>
</reference>
<protein>
    <submittedName>
        <fullName evidence="4">Immunoglobulin-like domain of spore germination</fullName>
    </submittedName>
</protein>
<dbReference type="OrthoDB" id="4843507at2"/>
<sequence length="311" mass="32554">MNTPRSRSVALSLTAVLSAAALAGCGNDPDPVASDPASTSEPSSTPESTDATTEPTDPAETTEPTQPATTTAAPVYFVGDTPMGPRLYREFRQVEADNPYAEAVALMVAGDVVDPDYDSAYPDGRFASIEVDAEEGVILVEAADDGWNTPAPGMTKAQAELAVQQLVYTVQGIAQDRLPVRVWLGDPTNAVPLFGIDTADGLTAADPLDVLALVNVTSPEEGTTVSDKFVANGLASSFEATVPWEIRQGDTVVLKGFSTAEGWMDKLYPWQSDVDVSGLAPGDYTFAAMTDDPSGGEGPGPFEDTKTITVE</sequence>
<dbReference type="STRING" id="1005944.SAMN05192576_3679"/>